<organism evidence="3 4">
    <name type="scientific">Vitis vinifera</name>
    <name type="common">Grape</name>
    <dbReference type="NCBI Taxonomy" id="29760"/>
    <lineage>
        <taxon>Eukaryota</taxon>
        <taxon>Viridiplantae</taxon>
        <taxon>Streptophyta</taxon>
        <taxon>Embryophyta</taxon>
        <taxon>Tracheophyta</taxon>
        <taxon>Spermatophyta</taxon>
        <taxon>Magnoliopsida</taxon>
        <taxon>eudicotyledons</taxon>
        <taxon>Gunneridae</taxon>
        <taxon>Pentapetalae</taxon>
        <taxon>rosids</taxon>
        <taxon>Vitales</taxon>
        <taxon>Vitaceae</taxon>
        <taxon>Viteae</taxon>
        <taxon>Vitis</taxon>
    </lineage>
</organism>
<dbReference type="InterPro" id="IPR020526">
    <property type="entry name" value="Ribosomal_cL38"/>
</dbReference>
<protein>
    <recommendedName>
        <fullName evidence="2">Serine acetyltransferase N-terminal domain-containing protein</fullName>
    </recommendedName>
</protein>
<sequence>MSHHMKTRPRKPSHGILSVTPQCMPPLPPLPHKWTVISSDAKHLMQLFLLQHPNLQLSSAGFYHTDPTLTGPTKSKVYLRRPIKSQEASIECYIITNTETPQPPSIVMEEQEVVGAARDDVRAVEEIDPACLSYIYCFLKIVVTSAERTGRKRHNSDAHMSQNMPTDQILKPRGSQTQNVVIEAVGVRFALKWFSCPSWDKWRRSRHLGRRPLGRAEKEVPKVRLRFENGRLGGPYRHDQIALCYLHDLWERVAMSSRIIVAEGITDMGMGGHGDMTFGAFF</sequence>
<dbReference type="AlphaFoldDB" id="A0A438ER02"/>
<evidence type="ECO:0000313" key="4">
    <source>
        <dbReference type="Proteomes" id="UP000288805"/>
    </source>
</evidence>
<dbReference type="GO" id="GO:0009001">
    <property type="term" value="F:serine O-acetyltransferase activity"/>
    <property type="evidence" value="ECO:0007669"/>
    <property type="project" value="InterPro"/>
</dbReference>
<dbReference type="EMBL" id="QGNW01001207">
    <property type="protein sequence ID" value="RVW50161.1"/>
    <property type="molecule type" value="Genomic_DNA"/>
</dbReference>
<feature type="region of interest" description="Disordered" evidence="1">
    <location>
        <begin position="152"/>
        <end position="171"/>
    </location>
</feature>
<evidence type="ECO:0000313" key="3">
    <source>
        <dbReference type="EMBL" id="RVW50161.1"/>
    </source>
</evidence>
<dbReference type="Pfam" id="PF17257">
    <property type="entry name" value="DUF5323"/>
    <property type="match status" value="1"/>
</dbReference>
<gene>
    <name evidence="3" type="ORF">CK203_104342</name>
</gene>
<name>A0A438ER02_VITVI</name>
<dbReference type="GO" id="GO:0019843">
    <property type="term" value="F:rRNA binding"/>
    <property type="evidence" value="ECO:0007669"/>
    <property type="project" value="InterPro"/>
</dbReference>
<dbReference type="GO" id="GO:0005840">
    <property type="term" value="C:ribosome"/>
    <property type="evidence" value="ECO:0007669"/>
    <property type="project" value="InterPro"/>
</dbReference>
<dbReference type="Proteomes" id="UP000288805">
    <property type="component" value="Unassembled WGS sequence"/>
</dbReference>
<evidence type="ECO:0000259" key="2">
    <source>
        <dbReference type="Pfam" id="PF06426"/>
    </source>
</evidence>
<reference evidence="3 4" key="1">
    <citation type="journal article" date="2018" name="PLoS Genet.">
        <title>Population sequencing reveals clonal diversity and ancestral inbreeding in the grapevine cultivar Chardonnay.</title>
        <authorList>
            <person name="Roach M.J."/>
            <person name="Johnson D.L."/>
            <person name="Bohlmann J."/>
            <person name="van Vuuren H.J."/>
            <person name="Jones S.J."/>
            <person name="Pretorius I.S."/>
            <person name="Schmidt S.A."/>
            <person name="Borneman A.R."/>
        </authorList>
    </citation>
    <scope>NUCLEOTIDE SEQUENCE [LARGE SCALE GENOMIC DNA]</scope>
    <source>
        <strain evidence="4">cv. Chardonnay</strain>
        <tissue evidence="3">Leaf</tissue>
    </source>
</reference>
<comment type="caution">
    <text evidence="3">The sequence shown here is derived from an EMBL/GenBank/DDBJ whole genome shotgun (WGS) entry which is preliminary data.</text>
</comment>
<dbReference type="InterPro" id="IPR010493">
    <property type="entry name" value="Ser_AcTrfase_N"/>
</dbReference>
<dbReference type="GO" id="GO:0006412">
    <property type="term" value="P:translation"/>
    <property type="evidence" value="ECO:0007669"/>
    <property type="project" value="InterPro"/>
</dbReference>
<evidence type="ECO:0000256" key="1">
    <source>
        <dbReference type="SAM" id="MobiDB-lite"/>
    </source>
</evidence>
<accession>A0A438ER02</accession>
<proteinExistence type="predicted"/>
<dbReference type="Pfam" id="PF06426">
    <property type="entry name" value="SATase_N"/>
    <property type="match status" value="1"/>
</dbReference>
<dbReference type="GO" id="GO:0003735">
    <property type="term" value="F:structural constituent of ribosome"/>
    <property type="evidence" value="ECO:0007669"/>
    <property type="project" value="InterPro"/>
</dbReference>
<dbReference type="GO" id="GO:0006535">
    <property type="term" value="P:cysteine biosynthetic process from serine"/>
    <property type="evidence" value="ECO:0007669"/>
    <property type="project" value="InterPro"/>
</dbReference>
<feature type="domain" description="Serine acetyltransferase N-terminal" evidence="2">
    <location>
        <begin position="106"/>
        <end position="139"/>
    </location>
</feature>
<dbReference type="GO" id="GO:0009507">
    <property type="term" value="C:chloroplast"/>
    <property type="evidence" value="ECO:0007669"/>
    <property type="project" value="InterPro"/>
</dbReference>